<dbReference type="Gene3D" id="2.30.220.10">
    <property type="entry name" value="f41 fragment of flagellin, C-terminal domain"/>
    <property type="match status" value="1"/>
</dbReference>
<evidence type="ECO:0000256" key="1">
    <source>
        <dbReference type="ARBA" id="ARBA00005709"/>
    </source>
</evidence>
<dbReference type="PANTHER" id="PTHR42792:SF2">
    <property type="entry name" value="FLAGELLIN"/>
    <property type="match status" value="1"/>
</dbReference>
<evidence type="ECO:0000256" key="4">
    <source>
        <dbReference type="SAM" id="Coils"/>
    </source>
</evidence>
<dbReference type="Gene3D" id="2.170.280.10">
    <property type="entry name" value="f41 fragment of flagellin, middle domain"/>
    <property type="match status" value="1"/>
</dbReference>
<name>A0ABP8I0A2_9BURK</name>
<dbReference type="SUPFAM" id="SSF64518">
    <property type="entry name" value="Phase 1 flagellin"/>
    <property type="match status" value="1"/>
</dbReference>
<dbReference type="Gene3D" id="6.10.280.190">
    <property type="match status" value="1"/>
</dbReference>
<evidence type="ECO:0000256" key="3">
    <source>
        <dbReference type="RuleBase" id="RU362073"/>
    </source>
</evidence>
<comment type="caution">
    <text evidence="7">The sequence shown here is derived from an EMBL/GenBank/DDBJ whole genome shotgun (WGS) entry which is preliminary data.</text>
</comment>
<evidence type="ECO:0000313" key="7">
    <source>
        <dbReference type="EMBL" id="GAA4348601.1"/>
    </source>
</evidence>
<keyword evidence="7" id="KW-0969">Cilium</keyword>
<comment type="subcellular location">
    <subcellularLocation>
        <location evidence="3">Secreted</location>
    </subcellularLocation>
    <subcellularLocation>
        <location evidence="3">Bacterial flagellum</location>
    </subcellularLocation>
</comment>
<feature type="domain" description="Flagellin C-terminal" evidence="6">
    <location>
        <begin position="430"/>
        <end position="514"/>
    </location>
</feature>
<dbReference type="EMBL" id="BAABGJ010000057">
    <property type="protein sequence ID" value="GAA4348601.1"/>
    <property type="molecule type" value="Genomic_DNA"/>
</dbReference>
<gene>
    <name evidence="7" type="ORF">GCM10023165_34590</name>
</gene>
<keyword evidence="3" id="KW-0964">Secreted</keyword>
<evidence type="ECO:0000259" key="6">
    <source>
        <dbReference type="Pfam" id="PF00700"/>
    </source>
</evidence>
<organism evidence="7 8">
    <name type="scientific">Variovorax defluvii</name>
    <dbReference type="NCBI Taxonomy" id="913761"/>
    <lineage>
        <taxon>Bacteria</taxon>
        <taxon>Pseudomonadati</taxon>
        <taxon>Pseudomonadota</taxon>
        <taxon>Betaproteobacteria</taxon>
        <taxon>Burkholderiales</taxon>
        <taxon>Comamonadaceae</taxon>
        <taxon>Variovorax</taxon>
    </lineage>
</organism>
<dbReference type="RefSeq" id="WP_345539454.1">
    <property type="nucleotide sequence ID" value="NZ_BAABGJ010000057.1"/>
</dbReference>
<protein>
    <recommendedName>
        <fullName evidence="3">Flagellin</fullName>
    </recommendedName>
</protein>
<dbReference type="Pfam" id="PF00700">
    <property type="entry name" value="Flagellin_C"/>
    <property type="match status" value="1"/>
</dbReference>
<dbReference type="Gene3D" id="1.20.1330.10">
    <property type="entry name" value="f41 fragment of flagellin, N-terminal domain"/>
    <property type="match status" value="1"/>
</dbReference>
<dbReference type="InterPro" id="IPR042187">
    <property type="entry name" value="Flagellin_C_sub2"/>
</dbReference>
<dbReference type="PRINTS" id="PR00207">
    <property type="entry name" value="FLAGELLIN"/>
</dbReference>
<comment type="similarity">
    <text evidence="1 3">Belongs to the bacterial flagellin family.</text>
</comment>
<evidence type="ECO:0000313" key="8">
    <source>
        <dbReference type="Proteomes" id="UP001500975"/>
    </source>
</evidence>
<dbReference type="InterPro" id="IPR046358">
    <property type="entry name" value="Flagellin_C"/>
</dbReference>
<dbReference type="Pfam" id="PF00669">
    <property type="entry name" value="Flagellin_N"/>
    <property type="match status" value="1"/>
</dbReference>
<evidence type="ECO:0000256" key="2">
    <source>
        <dbReference type="ARBA" id="ARBA00023143"/>
    </source>
</evidence>
<dbReference type="Proteomes" id="UP001500975">
    <property type="component" value="Unassembled WGS sequence"/>
</dbReference>
<reference evidence="8" key="1">
    <citation type="journal article" date="2019" name="Int. J. Syst. Evol. Microbiol.">
        <title>The Global Catalogue of Microorganisms (GCM) 10K type strain sequencing project: providing services to taxonomists for standard genome sequencing and annotation.</title>
        <authorList>
            <consortium name="The Broad Institute Genomics Platform"/>
            <consortium name="The Broad Institute Genome Sequencing Center for Infectious Disease"/>
            <person name="Wu L."/>
            <person name="Ma J."/>
        </authorList>
    </citation>
    <scope>NUCLEOTIDE SEQUENCE [LARGE SCALE GENOMIC DNA]</scope>
    <source>
        <strain evidence="8">JCM 17804</strain>
    </source>
</reference>
<sequence length="515" mass="52948">MAQVINTNYLSLVAQNNLNKSQSSLNNAIERLSSGMRINSAKDDAAGQAIANRFTANVKGLTQAARNANDGISLAQTTEGALNEINNNLQRVRELSVQAANGTNSASDLKSIQAEIKQRMDEIDRVSAQTQFNGVNVLAKDSKLSIQVGANDGETIDINLKEITSKTLGLGNLDITKKSLDLSTVSASATTVVTPGSTGATTSVNLTAVDSAAASSYTVYVDDADADTLYVSDDGGTTFYAATYDSASGTLAFDGSTPLGAAPTATLAAAGQEISTGTGATVNVDNVKAVNTDAAASIEMYVDQNGDWFVSNDGGTTVITAAFDATTGQVTYDSADFATAAAPTTGISDAITSYEVPPVAVPDVTADLSGLSAGAVGASPTLHKVTNADGSAGGYVVKGELNGADVYYKANVANDGTVTLGEQYNPDPLAGIDEALAGVDELRSQLGAVQNRFESTITNLNNTTNNLSAARSRIEDADYAVEVSNMTRAQILQQAGTSVLAQANQTTQGVLSLLR</sequence>
<dbReference type="Gene3D" id="6.10.10.10">
    <property type="entry name" value="Flagellar export chaperone, C-terminal domain"/>
    <property type="match status" value="1"/>
</dbReference>
<proteinExistence type="inferred from homology"/>
<feature type="domain" description="Flagellin N-terminal" evidence="5">
    <location>
        <begin position="5"/>
        <end position="140"/>
    </location>
</feature>
<keyword evidence="8" id="KW-1185">Reference proteome</keyword>
<accession>A0ABP8I0A2</accession>
<comment type="function">
    <text evidence="3">Flagellin is the subunit protein which polymerizes to form the filaments of bacterial flagella.</text>
</comment>
<keyword evidence="7" id="KW-0966">Cell projection</keyword>
<dbReference type="PANTHER" id="PTHR42792">
    <property type="entry name" value="FLAGELLIN"/>
    <property type="match status" value="1"/>
</dbReference>
<dbReference type="InterPro" id="IPR001492">
    <property type="entry name" value="Flagellin"/>
</dbReference>
<keyword evidence="2 3" id="KW-0975">Bacterial flagellum</keyword>
<keyword evidence="4" id="KW-0175">Coiled coil</keyword>
<evidence type="ECO:0000259" key="5">
    <source>
        <dbReference type="Pfam" id="PF00669"/>
    </source>
</evidence>
<keyword evidence="7" id="KW-0282">Flagellum</keyword>
<feature type="coiled-coil region" evidence="4">
    <location>
        <begin position="75"/>
        <end position="129"/>
    </location>
</feature>
<dbReference type="InterPro" id="IPR001029">
    <property type="entry name" value="Flagellin_N"/>
</dbReference>